<reference evidence="2" key="1">
    <citation type="journal article" date="2021" name="Int. J. Syst. Evol. Microbiol.">
        <title>Actinocatenispora comari sp. nov., an endophytic actinomycete isolated from aerial parts of Comarum salesowianum.</title>
        <authorList>
            <person name="Oyunbileg N."/>
            <person name="Iizaka Y."/>
            <person name="Hamada M."/>
            <person name="Davaapurev B.O."/>
            <person name="Fukumoto A."/>
            <person name="Tsetseg B."/>
            <person name="Kato F."/>
            <person name="Tamura T."/>
            <person name="Batkhuu J."/>
            <person name="Anzai Y."/>
        </authorList>
    </citation>
    <scope>NUCLEOTIDE SEQUENCE [LARGE SCALE GENOMIC DNA]</scope>
    <source>
        <strain evidence="2">NUM-2625</strain>
    </source>
</reference>
<evidence type="ECO:0000313" key="1">
    <source>
        <dbReference type="EMBL" id="GIL29745.1"/>
    </source>
</evidence>
<accession>A0A8J4AFL1</accession>
<dbReference type="AlphaFoldDB" id="A0A8J4AFL1"/>
<name>A0A8J4AFL1_9ACTN</name>
<keyword evidence="2" id="KW-1185">Reference proteome</keyword>
<protein>
    <recommendedName>
        <fullName evidence="3">DUF4230 domain-containing protein</fullName>
    </recommendedName>
</protein>
<sequence>MDETHRSRRWPLVVIVLLVVLLAATVVRALHVVSWPPNPFAERTVDRSQPVLLQSIRGLSRYEASVGTFQVIIDLQHEAKFLSPVIKGDRTLFVAAGTVDAYVDFDRVGKDAIRVDRSGHAATVRLPHAALERANLDEKASHVVAEQRGLLDRIGAFLGDDPDRQHELYALAQRKIGAAASHSVLRTQAERNTRAMLTGMLRSLGYTSVTVSFGS</sequence>
<organism evidence="1 2">
    <name type="scientific">Actinocatenispora comari</name>
    <dbReference type="NCBI Taxonomy" id="2807577"/>
    <lineage>
        <taxon>Bacteria</taxon>
        <taxon>Bacillati</taxon>
        <taxon>Actinomycetota</taxon>
        <taxon>Actinomycetes</taxon>
        <taxon>Micromonosporales</taxon>
        <taxon>Micromonosporaceae</taxon>
        <taxon>Actinocatenispora</taxon>
    </lineage>
</organism>
<dbReference type="Pfam" id="PF14014">
    <property type="entry name" value="DUF4230"/>
    <property type="match status" value="1"/>
</dbReference>
<evidence type="ECO:0000313" key="2">
    <source>
        <dbReference type="Proteomes" id="UP000614996"/>
    </source>
</evidence>
<dbReference type="InterPro" id="IPR025324">
    <property type="entry name" value="DUF4230"/>
</dbReference>
<dbReference type="EMBL" id="BOPO01000107">
    <property type="protein sequence ID" value="GIL29745.1"/>
    <property type="molecule type" value="Genomic_DNA"/>
</dbReference>
<dbReference type="Proteomes" id="UP000614996">
    <property type="component" value="Unassembled WGS sequence"/>
</dbReference>
<proteinExistence type="predicted"/>
<comment type="caution">
    <text evidence="1">The sequence shown here is derived from an EMBL/GenBank/DDBJ whole genome shotgun (WGS) entry which is preliminary data.</text>
</comment>
<gene>
    <name evidence="1" type="ORF">NUM_49990</name>
</gene>
<dbReference type="RefSeq" id="WP_207127412.1">
    <property type="nucleotide sequence ID" value="NZ_BOPO01000107.1"/>
</dbReference>
<evidence type="ECO:0008006" key="3">
    <source>
        <dbReference type="Google" id="ProtNLM"/>
    </source>
</evidence>